<gene>
    <name evidence="2" type="ORF">CLOSTASPAR_05019</name>
</gene>
<dbReference type="InterPro" id="IPR046078">
    <property type="entry name" value="DUF6096"/>
</dbReference>
<dbReference type="AlphaFoldDB" id="C0D6X2"/>
<reference evidence="2 3" key="1">
    <citation type="submission" date="2009-01" db="EMBL/GenBank/DDBJ databases">
        <authorList>
            <person name="Fulton L."/>
            <person name="Clifton S."/>
            <person name="Fulton B."/>
            <person name="Xu J."/>
            <person name="Minx P."/>
            <person name="Pepin K.H."/>
            <person name="Johnson M."/>
            <person name="Bhonagiri V."/>
            <person name="Nash W.E."/>
            <person name="Mardis E.R."/>
            <person name="Wilson R.K."/>
        </authorList>
    </citation>
    <scope>NUCLEOTIDE SEQUENCE [LARGE SCALE GENOMIC DNA]</scope>
    <source>
        <strain evidence="2 3">DSM 15981</strain>
    </source>
</reference>
<protein>
    <submittedName>
        <fullName evidence="2">Uncharacterized protein</fullName>
    </submittedName>
</protein>
<dbReference type="RefSeq" id="WP_007716092.1">
    <property type="nucleotide sequence ID" value="NZ_CP102272.1"/>
</dbReference>
<dbReference type="HOGENOM" id="CLU_149193_0_0_9"/>
<proteinExistence type="predicted"/>
<name>C0D6X2_9FIRM</name>
<dbReference type="EMBL" id="ACCJ01000414">
    <property type="protein sequence ID" value="EEG52911.1"/>
    <property type="molecule type" value="Genomic_DNA"/>
</dbReference>
<evidence type="ECO:0000313" key="2">
    <source>
        <dbReference type="EMBL" id="EEG52911.1"/>
    </source>
</evidence>
<keyword evidence="3" id="KW-1185">Reference proteome</keyword>
<evidence type="ECO:0000256" key="1">
    <source>
        <dbReference type="SAM" id="MobiDB-lite"/>
    </source>
</evidence>
<comment type="caution">
    <text evidence="2">The sequence shown here is derived from an EMBL/GenBank/DDBJ whole genome shotgun (WGS) entry which is preliminary data.</text>
</comment>
<feature type="compositionally biased region" description="Acidic residues" evidence="1">
    <location>
        <begin position="7"/>
        <end position="22"/>
    </location>
</feature>
<reference evidence="2 3" key="2">
    <citation type="submission" date="2009-02" db="EMBL/GenBank/DDBJ databases">
        <title>Draft genome sequence of Clostridium asparagiforme (DSM 15981).</title>
        <authorList>
            <person name="Sudarsanam P."/>
            <person name="Ley R."/>
            <person name="Guruge J."/>
            <person name="Turnbaugh P.J."/>
            <person name="Mahowald M."/>
            <person name="Liep D."/>
            <person name="Gordon J."/>
        </authorList>
    </citation>
    <scope>NUCLEOTIDE SEQUENCE [LARGE SCALE GENOMIC DNA]</scope>
    <source>
        <strain evidence="2 3">DSM 15981</strain>
    </source>
</reference>
<evidence type="ECO:0000313" key="3">
    <source>
        <dbReference type="Proteomes" id="UP000004756"/>
    </source>
</evidence>
<sequence>MEKLYGLDEENEQMDHDEMDVADDPKPKRRPFAYWKVGNKEYKLKLTTAQIGKLEDKYRRNLLSLLLLGGEIPPLSIMLTVIQAAAAPWNSNVKYKHIEAAFDRYTEDGGTQLTLFTDVIVDGIMTVSGFFTPDQQEEMGEKVKDIKANM</sequence>
<accession>C0D6X2</accession>
<organism evidence="2 3">
    <name type="scientific">[Clostridium] asparagiforme DSM 15981</name>
    <dbReference type="NCBI Taxonomy" id="518636"/>
    <lineage>
        <taxon>Bacteria</taxon>
        <taxon>Bacillati</taxon>
        <taxon>Bacillota</taxon>
        <taxon>Clostridia</taxon>
        <taxon>Lachnospirales</taxon>
        <taxon>Lachnospiraceae</taxon>
        <taxon>Enterocloster</taxon>
    </lineage>
</organism>
<dbReference type="Proteomes" id="UP000004756">
    <property type="component" value="Unassembled WGS sequence"/>
</dbReference>
<feature type="region of interest" description="Disordered" evidence="1">
    <location>
        <begin position="1"/>
        <end position="23"/>
    </location>
</feature>
<dbReference type="Pfam" id="PF19591">
    <property type="entry name" value="DUF6096"/>
    <property type="match status" value="1"/>
</dbReference>